<accession>D2QU33</accession>
<proteinExistence type="predicted"/>
<protein>
    <submittedName>
        <fullName evidence="2">Uncharacterized protein</fullName>
    </submittedName>
</protein>
<gene>
    <name evidence="2" type="ordered locus">Slin_6356</name>
</gene>
<evidence type="ECO:0000313" key="2">
    <source>
        <dbReference type="EMBL" id="ADB42315.1"/>
    </source>
</evidence>
<dbReference type="PROSITE" id="PS51257">
    <property type="entry name" value="PROKAR_LIPOPROTEIN"/>
    <property type="match status" value="1"/>
</dbReference>
<dbReference type="EMBL" id="CP001769">
    <property type="protein sequence ID" value="ADB42315.1"/>
    <property type="molecule type" value="Genomic_DNA"/>
</dbReference>
<keyword evidence="1" id="KW-0732">Signal</keyword>
<keyword evidence="3" id="KW-1185">Reference proteome</keyword>
<dbReference type="Proteomes" id="UP000002028">
    <property type="component" value="Chromosome"/>
</dbReference>
<dbReference type="HOGENOM" id="CLU_2685981_0_0_10"/>
<name>D2QU33_SPILD</name>
<feature type="chain" id="PRO_5003034257" evidence="1">
    <location>
        <begin position="22"/>
        <end position="74"/>
    </location>
</feature>
<dbReference type="STRING" id="504472.Slin_6356"/>
<dbReference type="AlphaFoldDB" id="D2QU33"/>
<dbReference type="KEGG" id="sli:Slin_6356"/>
<evidence type="ECO:0000313" key="3">
    <source>
        <dbReference type="Proteomes" id="UP000002028"/>
    </source>
</evidence>
<feature type="signal peptide" evidence="1">
    <location>
        <begin position="1"/>
        <end position="21"/>
    </location>
</feature>
<sequence>MSNVMKKTAFTLVFFLLVSLACERPESLTTSLPELANQESISIADAKNYFIKTVLPSNPSGRVASQNKYERDID</sequence>
<organism evidence="2 3">
    <name type="scientific">Spirosoma linguale (strain ATCC 33905 / DSM 74 / LMG 10896 / Claus 1)</name>
    <dbReference type="NCBI Taxonomy" id="504472"/>
    <lineage>
        <taxon>Bacteria</taxon>
        <taxon>Pseudomonadati</taxon>
        <taxon>Bacteroidota</taxon>
        <taxon>Cytophagia</taxon>
        <taxon>Cytophagales</taxon>
        <taxon>Cytophagaceae</taxon>
        <taxon>Spirosoma</taxon>
    </lineage>
</organism>
<reference evidence="2 3" key="1">
    <citation type="journal article" date="2010" name="Stand. Genomic Sci.">
        <title>Complete genome sequence of Spirosoma linguale type strain (1).</title>
        <authorList>
            <person name="Lail K."/>
            <person name="Sikorski J."/>
            <person name="Saunders E."/>
            <person name="Lapidus A."/>
            <person name="Glavina Del Rio T."/>
            <person name="Copeland A."/>
            <person name="Tice H."/>
            <person name="Cheng J.-F."/>
            <person name="Lucas S."/>
            <person name="Nolan M."/>
            <person name="Bruce D."/>
            <person name="Goodwin L."/>
            <person name="Pitluck S."/>
            <person name="Ivanova N."/>
            <person name="Mavromatis K."/>
            <person name="Ovchinnikova G."/>
            <person name="Pati A."/>
            <person name="Chen A."/>
            <person name="Palaniappan K."/>
            <person name="Land M."/>
            <person name="Hauser L."/>
            <person name="Chang Y.-J."/>
            <person name="Jeffries C.D."/>
            <person name="Chain P."/>
            <person name="Brettin T."/>
            <person name="Detter J.C."/>
            <person name="Schuetze A."/>
            <person name="Rohde M."/>
            <person name="Tindall B.J."/>
            <person name="Goeker M."/>
            <person name="Bristow J."/>
            <person name="Eisen J.A."/>
            <person name="Markowitz V."/>
            <person name="Hugenholtz P."/>
            <person name="Kyrpides N.C."/>
            <person name="Klenk H.-P."/>
            <person name="Chen F."/>
        </authorList>
    </citation>
    <scope>NUCLEOTIDE SEQUENCE [LARGE SCALE GENOMIC DNA]</scope>
    <source>
        <strain evidence="3">ATCC 33905 / DSM 74 / LMG 10896 / Claus 1</strain>
    </source>
</reference>
<evidence type="ECO:0000256" key="1">
    <source>
        <dbReference type="SAM" id="SignalP"/>
    </source>
</evidence>